<organism evidence="1 2">
    <name type="scientific">Portunus trituberculatus</name>
    <name type="common">Swimming crab</name>
    <name type="synonym">Neptunus trituberculatus</name>
    <dbReference type="NCBI Taxonomy" id="210409"/>
    <lineage>
        <taxon>Eukaryota</taxon>
        <taxon>Metazoa</taxon>
        <taxon>Ecdysozoa</taxon>
        <taxon>Arthropoda</taxon>
        <taxon>Crustacea</taxon>
        <taxon>Multicrustacea</taxon>
        <taxon>Malacostraca</taxon>
        <taxon>Eumalacostraca</taxon>
        <taxon>Eucarida</taxon>
        <taxon>Decapoda</taxon>
        <taxon>Pleocyemata</taxon>
        <taxon>Brachyura</taxon>
        <taxon>Eubrachyura</taxon>
        <taxon>Portunoidea</taxon>
        <taxon>Portunidae</taxon>
        <taxon>Portuninae</taxon>
        <taxon>Portunus</taxon>
    </lineage>
</organism>
<accession>A0A5B7FCZ7</accession>
<reference evidence="1 2" key="1">
    <citation type="submission" date="2019-05" db="EMBL/GenBank/DDBJ databases">
        <title>Another draft genome of Portunus trituberculatus and its Hox gene families provides insights of decapod evolution.</title>
        <authorList>
            <person name="Jeong J.-H."/>
            <person name="Song I."/>
            <person name="Kim S."/>
            <person name="Choi T."/>
            <person name="Kim D."/>
            <person name="Ryu S."/>
            <person name="Kim W."/>
        </authorList>
    </citation>
    <scope>NUCLEOTIDE SEQUENCE [LARGE SCALE GENOMIC DNA]</scope>
    <source>
        <tissue evidence="1">Muscle</tissue>
    </source>
</reference>
<gene>
    <name evidence="1" type="ORF">E2C01_037995</name>
</gene>
<evidence type="ECO:0000313" key="1">
    <source>
        <dbReference type="EMBL" id="MPC44322.1"/>
    </source>
</evidence>
<sequence length="123" mass="13576">MHASPSHTTSIKATPLHHSHTLPVTATPHQSKVNLASLNLTLLHLSHTSYTMLVKAIPYQLKPYSIKLHPFSTNPKLHHTIYAMPHSALATHCQTTKGLSHQHFSSLLTPRITIKAQTSRGQA</sequence>
<evidence type="ECO:0000313" key="2">
    <source>
        <dbReference type="Proteomes" id="UP000324222"/>
    </source>
</evidence>
<dbReference type="Proteomes" id="UP000324222">
    <property type="component" value="Unassembled WGS sequence"/>
</dbReference>
<keyword evidence="2" id="KW-1185">Reference proteome</keyword>
<name>A0A5B7FCZ7_PORTR</name>
<proteinExistence type="predicted"/>
<comment type="caution">
    <text evidence="1">The sequence shown here is derived from an EMBL/GenBank/DDBJ whole genome shotgun (WGS) entry which is preliminary data.</text>
</comment>
<protein>
    <submittedName>
        <fullName evidence="1">Uncharacterized protein</fullName>
    </submittedName>
</protein>
<dbReference type="EMBL" id="VSRR010006225">
    <property type="protein sequence ID" value="MPC44322.1"/>
    <property type="molecule type" value="Genomic_DNA"/>
</dbReference>
<dbReference type="AlphaFoldDB" id="A0A5B7FCZ7"/>